<evidence type="ECO:0000256" key="4">
    <source>
        <dbReference type="ARBA" id="ARBA00022692"/>
    </source>
</evidence>
<dbReference type="PANTHER" id="PTHR11157">
    <property type="entry name" value="FATTY ACID ACYL TRANSFERASE-RELATED"/>
    <property type="match status" value="1"/>
</dbReference>
<dbReference type="PANTHER" id="PTHR11157:SF69">
    <property type="entry name" value="ELONGATION OF VERY LONG CHAIN FATTY ACIDS PROTEIN 7"/>
    <property type="match status" value="1"/>
</dbReference>
<feature type="transmembrane region" description="Helical" evidence="10">
    <location>
        <begin position="66"/>
        <end position="85"/>
    </location>
</feature>
<evidence type="ECO:0000256" key="7">
    <source>
        <dbReference type="ARBA" id="ARBA00023098"/>
    </source>
</evidence>
<dbReference type="GO" id="GO:0009922">
    <property type="term" value="F:fatty acid elongase activity"/>
    <property type="evidence" value="ECO:0007669"/>
    <property type="project" value="UniProtKB-EC"/>
</dbReference>
<evidence type="ECO:0000256" key="9">
    <source>
        <dbReference type="ARBA" id="ARBA00023160"/>
    </source>
</evidence>
<feature type="transmembrane region" description="Helical" evidence="10">
    <location>
        <begin position="27"/>
        <end position="45"/>
    </location>
</feature>
<dbReference type="InterPro" id="IPR002076">
    <property type="entry name" value="ELO_fam"/>
</dbReference>
<dbReference type="GO" id="GO:0034625">
    <property type="term" value="P:fatty acid elongation, monounsaturated fatty acid"/>
    <property type="evidence" value="ECO:0007669"/>
    <property type="project" value="TreeGrafter"/>
</dbReference>
<keyword evidence="8 10" id="KW-0472">Membrane</keyword>
<dbReference type="GO" id="GO:0030148">
    <property type="term" value="P:sphingolipid biosynthetic process"/>
    <property type="evidence" value="ECO:0007669"/>
    <property type="project" value="TreeGrafter"/>
</dbReference>
<dbReference type="EMBL" id="OC924393">
    <property type="protein sequence ID" value="CAD7655486.1"/>
    <property type="molecule type" value="Genomic_DNA"/>
</dbReference>
<evidence type="ECO:0000256" key="5">
    <source>
        <dbReference type="ARBA" id="ARBA00022832"/>
    </source>
</evidence>
<protein>
    <recommendedName>
        <fullName evidence="10">Elongation of very long chain fatty acids protein</fullName>
        <ecNumber evidence="10">2.3.1.199</ecNumber>
    </recommendedName>
    <alternativeName>
        <fullName evidence="10">Very-long-chain 3-oxoacyl-CoA synthase</fullName>
    </alternativeName>
</protein>
<keyword evidence="4 10" id="KW-0812">Transmembrane</keyword>
<feature type="transmembrane region" description="Helical" evidence="10">
    <location>
        <begin position="167"/>
        <end position="190"/>
    </location>
</feature>
<sequence length="268" mass="31992">MSLDTIVYLLHQYWVDTTDEHIKDYEFFGAGPALLILIMLSWLIFVTKLGPFVMNNRNPLVMREIIIGYNFVLVVINIYFIYASLKRLEFGRKSWNPRLPPSNQWSQKDIALLPLKCFYFYTKLFDLLDTIYFVLRKKSNQISFLHVYYHFMVPVMGWLAVKQCSQSVIVEVFCLLNSIVHTVMYLYYLLSAFGPQIQPYLWWKRYITRLQILQFIILLVYASWCITCGDMSRYPHGVKWLVTIQPIVFIYMFTNFYKNSYESKIKTN</sequence>
<name>A0A7R9M8D8_9ACAR</name>
<dbReference type="AlphaFoldDB" id="A0A7R9M8D8"/>
<evidence type="ECO:0000313" key="12">
    <source>
        <dbReference type="Proteomes" id="UP000728032"/>
    </source>
</evidence>
<dbReference type="Proteomes" id="UP000728032">
    <property type="component" value="Unassembled WGS sequence"/>
</dbReference>
<feature type="transmembrane region" description="Helical" evidence="10">
    <location>
        <begin position="210"/>
        <end position="232"/>
    </location>
</feature>
<feature type="transmembrane region" description="Helical" evidence="10">
    <location>
        <begin position="238"/>
        <end position="257"/>
    </location>
</feature>
<evidence type="ECO:0000256" key="8">
    <source>
        <dbReference type="ARBA" id="ARBA00023136"/>
    </source>
</evidence>
<evidence type="ECO:0000256" key="6">
    <source>
        <dbReference type="ARBA" id="ARBA00022989"/>
    </source>
</evidence>
<keyword evidence="3 10" id="KW-0808">Transferase</keyword>
<keyword evidence="12" id="KW-1185">Reference proteome</keyword>
<comment type="subcellular location">
    <subcellularLocation>
        <location evidence="1">Membrane</location>
        <topology evidence="1">Multi-pass membrane protein</topology>
    </subcellularLocation>
</comment>
<keyword evidence="7 10" id="KW-0443">Lipid metabolism</keyword>
<evidence type="ECO:0000256" key="3">
    <source>
        <dbReference type="ARBA" id="ARBA00022679"/>
    </source>
</evidence>
<keyword evidence="2 10" id="KW-0444">Lipid biosynthesis</keyword>
<proteinExistence type="inferred from homology"/>
<accession>A0A7R9M8D8</accession>
<evidence type="ECO:0000256" key="2">
    <source>
        <dbReference type="ARBA" id="ARBA00022516"/>
    </source>
</evidence>
<feature type="transmembrane region" description="Helical" evidence="10">
    <location>
        <begin position="142"/>
        <end position="161"/>
    </location>
</feature>
<organism evidence="11">
    <name type="scientific">Oppiella nova</name>
    <dbReference type="NCBI Taxonomy" id="334625"/>
    <lineage>
        <taxon>Eukaryota</taxon>
        <taxon>Metazoa</taxon>
        <taxon>Ecdysozoa</taxon>
        <taxon>Arthropoda</taxon>
        <taxon>Chelicerata</taxon>
        <taxon>Arachnida</taxon>
        <taxon>Acari</taxon>
        <taxon>Acariformes</taxon>
        <taxon>Sarcoptiformes</taxon>
        <taxon>Oribatida</taxon>
        <taxon>Brachypylina</taxon>
        <taxon>Oppioidea</taxon>
        <taxon>Oppiidae</taxon>
        <taxon>Oppiella</taxon>
    </lineage>
</organism>
<dbReference type="GO" id="GO:0042761">
    <property type="term" value="P:very long-chain fatty acid biosynthetic process"/>
    <property type="evidence" value="ECO:0007669"/>
    <property type="project" value="TreeGrafter"/>
</dbReference>
<gene>
    <name evidence="11" type="ORF">ONB1V03_LOCUS12129</name>
</gene>
<dbReference type="EMBL" id="CAJPVJ010009568">
    <property type="protein sequence ID" value="CAG2172673.1"/>
    <property type="molecule type" value="Genomic_DNA"/>
</dbReference>
<evidence type="ECO:0000256" key="1">
    <source>
        <dbReference type="ARBA" id="ARBA00004141"/>
    </source>
</evidence>
<dbReference type="GO" id="GO:0034626">
    <property type="term" value="P:fatty acid elongation, polyunsaturated fatty acid"/>
    <property type="evidence" value="ECO:0007669"/>
    <property type="project" value="TreeGrafter"/>
</dbReference>
<comment type="similarity">
    <text evidence="10">Belongs to the ELO family.</text>
</comment>
<dbReference type="Pfam" id="PF01151">
    <property type="entry name" value="ELO"/>
    <property type="match status" value="1"/>
</dbReference>
<keyword evidence="5 10" id="KW-0276">Fatty acid metabolism</keyword>
<keyword evidence="9 10" id="KW-0275">Fatty acid biosynthesis</keyword>
<dbReference type="EC" id="2.3.1.199" evidence="10"/>
<keyword evidence="6 10" id="KW-1133">Transmembrane helix</keyword>
<dbReference type="GO" id="GO:0005789">
    <property type="term" value="C:endoplasmic reticulum membrane"/>
    <property type="evidence" value="ECO:0007669"/>
    <property type="project" value="TreeGrafter"/>
</dbReference>
<dbReference type="OrthoDB" id="434092at2759"/>
<reference evidence="11" key="1">
    <citation type="submission" date="2020-11" db="EMBL/GenBank/DDBJ databases">
        <authorList>
            <person name="Tran Van P."/>
        </authorList>
    </citation>
    <scope>NUCLEOTIDE SEQUENCE</scope>
</reference>
<comment type="catalytic activity">
    <reaction evidence="10">
        <text>a very-long-chain acyl-CoA + malonyl-CoA + H(+) = a very-long-chain 3-oxoacyl-CoA + CO2 + CoA</text>
        <dbReference type="Rhea" id="RHEA:32727"/>
        <dbReference type="ChEBI" id="CHEBI:15378"/>
        <dbReference type="ChEBI" id="CHEBI:16526"/>
        <dbReference type="ChEBI" id="CHEBI:57287"/>
        <dbReference type="ChEBI" id="CHEBI:57384"/>
        <dbReference type="ChEBI" id="CHEBI:90725"/>
        <dbReference type="ChEBI" id="CHEBI:90736"/>
        <dbReference type="EC" id="2.3.1.199"/>
    </reaction>
</comment>
<evidence type="ECO:0000313" key="11">
    <source>
        <dbReference type="EMBL" id="CAD7655486.1"/>
    </source>
</evidence>
<evidence type="ECO:0000256" key="10">
    <source>
        <dbReference type="RuleBase" id="RU361115"/>
    </source>
</evidence>
<dbReference type="GO" id="GO:0019367">
    <property type="term" value="P:fatty acid elongation, saturated fatty acid"/>
    <property type="evidence" value="ECO:0007669"/>
    <property type="project" value="TreeGrafter"/>
</dbReference>